<dbReference type="Proteomes" id="UP000053327">
    <property type="component" value="Unassembled WGS sequence"/>
</dbReference>
<gene>
    <name evidence="2" type="ORF">PVBG_03084</name>
</gene>
<organism evidence="2 3">
    <name type="scientific">Plasmodium vivax (strain Brazil I)</name>
    <dbReference type="NCBI Taxonomy" id="1033975"/>
    <lineage>
        <taxon>Eukaryota</taxon>
        <taxon>Sar</taxon>
        <taxon>Alveolata</taxon>
        <taxon>Apicomplexa</taxon>
        <taxon>Aconoidasida</taxon>
        <taxon>Haemosporida</taxon>
        <taxon>Plasmodiidae</taxon>
        <taxon>Plasmodium</taxon>
        <taxon>Plasmodium (Plasmodium)</taxon>
    </lineage>
</organism>
<protein>
    <recommendedName>
        <fullName evidence="4">RRM domain-containing protein</fullName>
    </recommendedName>
</protein>
<dbReference type="AlphaFoldDB" id="A0A0J9T132"/>
<feature type="region of interest" description="Disordered" evidence="1">
    <location>
        <begin position="247"/>
        <end position="283"/>
    </location>
</feature>
<dbReference type="GO" id="GO:0003723">
    <property type="term" value="F:RNA binding"/>
    <property type="evidence" value="ECO:0007669"/>
    <property type="project" value="TreeGrafter"/>
</dbReference>
<dbReference type="InterPro" id="IPR039119">
    <property type="entry name" value="ABT1/Esf2"/>
</dbReference>
<evidence type="ECO:0000313" key="2">
    <source>
        <dbReference type="EMBL" id="KMZ89120.1"/>
    </source>
</evidence>
<dbReference type="InterPro" id="IPR035979">
    <property type="entry name" value="RBD_domain_sf"/>
</dbReference>
<dbReference type="GO" id="GO:0000472">
    <property type="term" value="P:endonucleolytic cleavage to generate mature 5'-end of SSU-rRNA from (SSU-rRNA, 5.8S rRNA, LSU-rRNA)"/>
    <property type="evidence" value="ECO:0007669"/>
    <property type="project" value="TreeGrafter"/>
</dbReference>
<dbReference type="EMBL" id="KQ234729">
    <property type="protein sequence ID" value="KMZ89120.1"/>
    <property type="molecule type" value="Genomic_DNA"/>
</dbReference>
<feature type="region of interest" description="Disordered" evidence="1">
    <location>
        <begin position="192"/>
        <end position="229"/>
    </location>
</feature>
<dbReference type="GO" id="GO:0034462">
    <property type="term" value="P:small-subunit processome assembly"/>
    <property type="evidence" value="ECO:0007669"/>
    <property type="project" value="TreeGrafter"/>
</dbReference>
<sequence length="290" mass="32688">MDQDREKAEEGRPEESHSEESHSEESHSEESHSEESHSEESHSEESHPEDNHPGEDPPTEDNQPGEDPPTDERFQFDDNIWKRVRREESKKGIVYLADVPIGLNAARLREIFSQYGDAKKAVRTLNNQLIGGKKRKNMVRDSFWHLKLIKDNFLWSDIMSSALYRRMSRKDRLTLALKDMYKGYEAYVERKGGSAHRKVQKGGGTQKGGSIQKGDPPQNRKKGPRVKRPVCPLRFVTVKKGESGAVVKEATEGVAEKAAEEVPLAASREGPPPLRRNGSAVSANLLKLLM</sequence>
<dbReference type="OrthoDB" id="287393at2759"/>
<dbReference type="PANTHER" id="PTHR12311">
    <property type="entry name" value="ACTIVATOR OF BASAL TRANSCRIPTION 1"/>
    <property type="match status" value="1"/>
</dbReference>
<feature type="region of interest" description="Disordered" evidence="1">
    <location>
        <begin position="1"/>
        <end position="78"/>
    </location>
</feature>
<dbReference type="PANTHER" id="PTHR12311:SF7">
    <property type="entry name" value="ACTIVATOR OF BASAL TRANSCRIPTION 1"/>
    <property type="match status" value="1"/>
</dbReference>
<evidence type="ECO:0000256" key="1">
    <source>
        <dbReference type="SAM" id="MobiDB-lite"/>
    </source>
</evidence>
<proteinExistence type="predicted"/>
<feature type="compositionally biased region" description="Basic residues" evidence="1">
    <location>
        <begin position="219"/>
        <end position="228"/>
    </location>
</feature>
<reference evidence="2 3" key="1">
    <citation type="submission" date="2011-08" db="EMBL/GenBank/DDBJ databases">
        <title>The Genome Sequence of Plasmodium vivax Brazil I.</title>
        <authorList>
            <consortium name="The Broad Institute Genome Sequencing Platform"/>
            <consortium name="The Broad Institute Genome Sequencing Center for Infectious Disease"/>
            <person name="Neafsey D."/>
            <person name="Carlton J."/>
            <person name="Barnwell J."/>
            <person name="Collins W."/>
            <person name="Escalante A."/>
            <person name="Mullikin J."/>
            <person name="Saul A."/>
            <person name="Guigo R."/>
            <person name="Camara F."/>
            <person name="Young S.K."/>
            <person name="Zeng Q."/>
            <person name="Gargeya S."/>
            <person name="Fitzgerald M."/>
            <person name="Haas B."/>
            <person name="Abouelleil A."/>
            <person name="Alvarado L."/>
            <person name="Arachchi H.M."/>
            <person name="Berlin A."/>
            <person name="Brown A."/>
            <person name="Chapman S.B."/>
            <person name="Chen Z."/>
            <person name="Dunbar C."/>
            <person name="Freedman E."/>
            <person name="Gearin G."/>
            <person name="Gellesch M."/>
            <person name="Goldberg J."/>
            <person name="Griggs A."/>
            <person name="Gujja S."/>
            <person name="Heiman D."/>
            <person name="Howarth C."/>
            <person name="Larson L."/>
            <person name="Lui A."/>
            <person name="MacDonald P.J.P."/>
            <person name="Montmayeur A."/>
            <person name="Murphy C."/>
            <person name="Neiman D."/>
            <person name="Pearson M."/>
            <person name="Priest M."/>
            <person name="Roberts A."/>
            <person name="Saif S."/>
            <person name="Shea T."/>
            <person name="Shenoy N."/>
            <person name="Sisk P."/>
            <person name="Stolte C."/>
            <person name="Sykes S."/>
            <person name="Wortman J."/>
            <person name="Nusbaum C."/>
            <person name="Birren B."/>
        </authorList>
    </citation>
    <scope>NUCLEOTIDE SEQUENCE [LARGE SCALE GENOMIC DNA]</scope>
    <source>
        <strain evidence="2 3">Brazil I</strain>
    </source>
</reference>
<name>A0A0J9T132_PLAV1</name>
<feature type="compositionally biased region" description="Basic and acidic residues" evidence="1">
    <location>
        <begin position="1"/>
        <end position="55"/>
    </location>
</feature>
<dbReference type="GO" id="GO:0005730">
    <property type="term" value="C:nucleolus"/>
    <property type="evidence" value="ECO:0007669"/>
    <property type="project" value="TreeGrafter"/>
</dbReference>
<evidence type="ECO:0000313" key="3">
    <source>
        <dbReference type="Proteomes" id="UP000053327"/>
    </source>
</evidence>
<accession>A0A0J9T132</accession>
<dbReference type="GO" id="GO:0000447">
    <property type="term" value="P:endonucleolytic cleavage in ITS1 to separate SSU-rRNA from 5.8S rRNA and LSU-rRNA from tricistronic rRNA transcript (SSU-rRNA, 5.8S rRNA, LSU-rRNA)"/>
    <property type="evidence" value="ECO:0007669"/>
    <property type="project" value="TreeGrafter"/>
</dbReference>
<dbReference type="SUPFAM" id="SSF54928">
    <property type="entry name" value="RNA-binding domain, RBD"/>
    <property type="match status" value="1"/>
</dbReference>
<evidence type="ECO:0008006" key="4">
    <source>
        <dbReference type="Google" id="ProtNLM"/>
    </source>
</evidence>
<dbReference type="GO" id="GO:0000480">
    <property type="term" value="P:endonucleolytic cleavage in 5'-ETS of tricistronic rRNA transcript (SSU-rRNA, 5.8S rRNA, LSU-rRNA)"/>
    <property type="evidence" value="ECO:0007669"/>
    <property type="project" value="TreeGrafter"/>
</dbReference>
<feature type="compositionally biased region" description="Basic and acidic residues" evidence="1">
    <location>
        <begin position="249"/>
        <end position="260"/>
    </location>
</feature>